<keyword evidence="7 9" id="KW-0012">Acyltransferase</keyword>
<evidence type="ECO:0000256" key="4">
    <source>
        <dbReference type="ARBA" id="ARBA00022989"/>
    </source>
</evidence>
<dbReference type="EMBL" id="FOSK01000001">
    <property type="protein sequence ID" value="SFJ96224.1"/>
    <property type="molecule type" value="Genomic_DNA"/>
</dbReference>
<keyword evidence="2" id="KW-0808">Transferase</keyword>
<keyword evidence="6" id="KW-0472">Membrane</keyword>
<dbReference type="PANTHER" id="PTHR23063:SF52">
    <property type="entry name" value="LYSOPHOSPHATIDYLCHOLINE ACYLTRANSFERASE"/>
    <property type="match status" value="1"/>
</dbReference>
<dbReference type="InterPro" id="IPR002123">
    <property type="entry name" value="Plipid/glycerol_acylTrfase"/>
</dbReference>
<evidence type="ECO:0000259" key="8">
    <source>
        <dbReference type="SMART" id="SM00563"/>
    </source>
</evidence>
<gene>
    <name evidence="9" type="ORF">SAMN04488518_101480</name>
</gene>
<evidence type="ECO:0000256" key="1">
    <source>
        <dbReference type="ARBA" id="ARBA00004370"/>
    </source>
</evidence>
<evidence type="ECO:0000256" key="5">
    <source>
        <dbReference type="ARBA" id="ARBA00023098"/>
    </source>
</evidence>
<dbReference type="Pfam" id="PF01553">
    <property type="entry name" value="Acyltransferase"/>
    <property type="match status" value="1"/>
</dbReference>
<dbReference type="PANTHER" id="PTHR23063">
    <property type="entry name" value="PHOSPHOLIPID ACYLTRANSFERASE"/>
    <property type="match status" value="1"/>
</dbReference>
<dbReference type="RefSeq" id="WP_208860004.1">
    <property type="nucleotide sequence ID" value="NZ_FOSK01000001.1"/>
</dbReference>
<keyword evidence="3" id="KW-0812">Transmembrane</keyword>
<name>A0A1I3VLE4_9HYPH</name>
<accession>A0A1I3VLE4</accession>
<evidence type="ECO:0000256" key="2">
    <source>
        <dbReference type="ARBA" id="ARBA00022679"/>
    </source>
</evidence>
<dbReference type="SUPFAM" id="SSF69593">
    <property type="entry name" value="Glycerol-3-phosphate (1)-acyltransferase"/>
    <property type="match status" value="1"/>
</dbReference>
<keyword evidence="4" id="KW-1133">Transmembrane helix</keyword>
<dbReference type="CDD" id="cd07989">
    <property type="entry name" value="LPLAT_AGPAT-like"/>
    <property type="match status" value="1"/>
</dbReference>
<evidence type="ECO:0000256" key="7">
    <source>
        <dbReference type="ARBA" id="ARBA00023315"/>
    </source>
</evidence>
<dbReference type="SMART" id="SM00563">
    <property type="entry name" value="PlsC"/>
    <property type="match status" value="1"/>
</dbReference>
<keyword evidence="10" id="KW-1185">Reference proteome</keyword>
<proteinExistence type="predicted"/>
<evidence type="ECO:0000256" key="6">
    <source>
        <dbReference type="ARBA" id="ARBA00023136"/>
    </source>
</evidence>
<reference evidence="9 10" key="1">
    <citation type="submission" date="2016-10" db="EMBL/GenBank/DDBJ databases">
        <authorList>
            <person name="Varghese N."/>
            <person name="Submissions S."/>
        </authorList>
    </citation>
    <scope>NUCLEOTIDE SEQUENCE [LARGE SCALE GENOMIC DNA]</scope>
    <source>
        <strain evidence="9 10">DSM 16392</strain>
    </source>
</reference>
<feature type="domain" description="Phospholipid/glycerol acyltransferase" evidence="8">
    <location>
        <begin position="66"/>
        <end position="185"/>
    </location>
</feature>
<comment type="caution">
    <text evidence="9">The sequence shown here is derived from an EMBL/GenBank/DDBJ whole genome shotgun (WGS) entry which is preliminary data.</text>
</comment>
<sequence>MATVRAVCILAALTLLTLTLVPPQWVAMKLGWPIQRQIPLLWHKAASRLIGLRIRQHGEMALERPLLVTSNHCSWLDIVVIGCTKPLSFIAKSEVAGWPVFGQFAKLQRTVFVNRQRRTDTGRVAKEVAQRMAQGDAMVLFAEGTSSNGNEVLPFRSALVGAVHHAMNVGEKDVAYVQPLSIAYTRLQGMPMGRFWRAHVAWYGDMELAGHLWSVVKEGGLDVDLTWGTPVPIEKATNRKRLTRDLEEQVRGMTIEALQGNGPKQDEQARA</sequence>
<protein>
    <submittedName>
        <fullName evidence="9">1-acyl-sn-glycerol-3-phosphate acyltransferase</fullName>
    </submittedName>
</protein>
<organism evidence="9 10">
    <name type="scientific">Pseudovibrio ascidiaceicola</name>
    <dbReference type="NCBI Taxonomy" id="285279"/>
    <lineage>
        <taxon>Bacteria</taxon>
        <taxon>Pseudomonadati</taxon>
        <taxon>Pseudomonadota</taxon>
        <taxon>Alphaproteobacteria</taxon>
        <taxon>Hyphomicrobiales</taxon>
        <taxon>Stappiaceae</taxon>
        <taxon>Pseudovibrio</taxon>
    </lineage>
</organism>
<dbReference type="Proteomes" id="UP000199598">
    <property type="component" value="Unassembled WGS sequence"/>
</dbReference>
<comment type="subcellular location">
    <subcellularLocation>
        <location evidence="1">Membrane</location>
    </subcellularLocation>
</comment>
<dbReference type="GO" id="GO:0016746">
    <property type="term" value="F:acyltransferase activity"/>
    <property type="evidence" value="ECO:0007669"/>
    <property type="project" value="UniProtKB-KW"/>
</dbReference>
<evidence type="ECO:0000313" key="9">
    <source>
        <dbReference type="EMBL" id="SFJ96224.1"/>
    </source>
</evidence>
<keyword evidence="5" id="KW-0443">Lipid metabolism</keyword>
<evidence type="ECO:0000313" key="10">
    <source>
        <dbReference type="Proteomes" id="UP000199598"/>
    </source>
</evidence>
<evidence type="ECO:0000256" key="3">
    <source>
        <dbReference type="ARBA" id="ARBA00022692"/>
    </source>
</evidence>